<gene>
    <name evidence="2" type="ORF">SAMN05192583_3703</name>
</gene>
<dbReference type="AlphaFoldDB" id="A0A1H8JWC9"/>
<reference evidence="3" key="1">
    <citation type="submission" date="2016-10" db="EMBL/GenBank/DDBJ databases">
        <authorList>
            <person name="Varghese N."/>
            <person name="Submissions S."/>
        </authorList>
    </citation>
    <scope>NUCLEOTIDE SEQUENCE [LARGE SCALE GENOMIC DNA]</scope>
    <source>
        <strain evidence="3">S6-262</strain>
    </source>
</reference>
<organism evidence="2 3">
    <name type="scientific">Sphingomonas gellani</name>
    <dbReference type="NCBI Taxonomy" id="1166340"/>
    <lineage>
        <taxon>Bacteria</taxon>
        <taxon>Pseudomonadati</taxon>
        <taxon>Pseudomonadota</taxon>
        <taxon>Alphaproteobacteria</taxon>
        <taxon>Sphingomonadales</taxon>
        <taxon>Sphingomonadaceae</taxon>
        <taxon>Sphingomonas</taxon>
    </lineage>
</organism>
<dbReference type="STRING" id="1166340.SAMN05192583_3703"/>
<feature type="compositionally biased region" description="Basic and acidic residues" evidence="1">
    <location>
        <begin position="214"/>
        <end position="229"/>
    </location>
</feature>
<evidence type="ECO:0000313" key="3">
    <source>
        <dbReference type="Proteomes" id="UP000199206"/>
    </source>
</evidence>
<sequence>MPLPIPPLQDVVRLTGPDVATTAANFRKHLLSQGPAWSYDPSKRLAKAVFAAEMSRRAAVAACGHGGHVLGRPYNALVGGLIWDAAQDRGRFMCHDLAARHLHLRSDMAIKVNPSFFFIEGGRPVLFYLQPRSGHVPSKDGLRVIASAIHSLYAIDEWANADMLLLDLSKPEGCKERAVAPYSFADLPPLPTAELERFFQRFVDAYDLLTSEGIERAPRRPRPPRDRGDGLFNPPPA</sequence>
<evidence type="ECO:0000313" key="2">
    <source>
        <dbReference type="EMBL" id="SEN85032.1"/>
    </source>
</evidence>
<protein>
    <submittedName>
        <fullName evidence="2">Uncharacterized protein</fullName>
    </submittedName>
</protein>
<dbReference type="OrthoDB" id="7597099at2"/>
<dbReference type="RefSeq" id="WP_139198160.1">
    <property type="nucleotide sequence ID" value="NZ_FOCF01000017.1"/>
</dbReference>
<accession>A0A1H8JWC9</accession>
<dbReference type="Proteomes" id="UP000199206">
    <property type="component" value="Unassembled WGS sequence"/>
</dbReference>
<keyword evidence="3" id="KW-1185">Reference proteome</keyword>
<evidence type="ECO:0000256" key="1">
    <source>
        <dbReference type="SAM" id="MobiDB-lite"/>
    </source>
</evidence>
<name>A0A1H8JWC9_9SPHN</name>
<proteinExistence type="predicted"/>
<feature type="region of interest" description="Disordered" evidence="1">
    <location>
        <begin position="214"/>
        <end position="237"/>
    </location>
</feature>
<dbReference type="EMBL" id="FOCF01000017">
    <property type="protein sequence ID" value="SEN85032.1"/>
    <property type="molecule type" value="Genomic_DNA"/>
</dbReference>